<evidence type="ECO:0000256" key="1">
    <source>
        <dbReference type="SAM" id="Phobius"/>
    </source>
</evidence>
<keyword evidence="1" id="KW-0472">Membrane</keyword>
<protein>
    <submittedName>
        <fullName evidence="2">Uncharacterized protein</fullName>
    </submittedName>
</protein>
<proteinExistence type="predicted"/>
<dbReference type="EMBL" id="OY288114">
    <property type="protein sequence ID" value="CAJ0855747.1"/>
    <property type="molecule type" value="Genomic_DNA"/>
</dbReference>
<organism evidence="2">
    <name type="scientific">freshwater sediment metagenome</name>
    <dbReference type="NCBI Taxonomy" id="556182"/>
    <lineage>
        <taxon>unclassified sequences</taxon>
        <taxon>metagenomes</taxon>
        <taxon>ecological metagenomes</taxon>
    </lineage>
</organism>
<feature type="transmembrane region" description="Helical" evidence="1">
    <location>
        <begin position="226"/>
        <end position="246"/>
    </location>
</feature>
<evidence type="ECO:0000313" key="2">
    <source>
        <dbReference type="EMBL" id="CAJ0855747.1"/>
    </source>
</evidence>
<sequence>MSQIKTHLTSLIPTDHVPNLIGSYDGSVFEGIAVGGDVYSAQSLTCKKGVHQIEIELSNLKLECNEDGGQIINVISGVGIIANTPLGRLYSHDASPDQLHTHAFILAEIKVSSDGSGSWMEASQGDVLTVTLEAKSQEFWQLADSLQKNFYSRLLINMELWKSDQMNYYVHPGRNEILSFELELLKGGSQLDFSLDELAAAVLTRRAGEEVFFDSRAMLESPKSGALSRVVIAFIEIAVAILLIYWNLH</sequence>
<gene>
    <name evidence="2" type="ORF">AMST5_00861</name>
</gene>
<dbReference type="AlphaFoldDB" id="A0AA48LXQ2"/>
<keyword evidence="1" id="KW-1133">Transmembrane helix</keyword>
<accession>A0AA48LXQ2</accession>
<keyword evidence="1" id="KW-0812">Transmembrane</keyword>
<name>A0AA48LXQ2_9ZZZZ</name>
<reference evidence="2" key="1">
    <citation type="submission" date="2023-07" db="EMBL/GenBank/DDBJ databases">
        <authorList>
            <person name="Pelsma A.J. K."/>
        </authorList>
    </citation>
    <scope>NUCLEOTIDE SEQUENCE</scope>
</reference>